<gene>
    <name evidence="2" type="ORF">GMORB2_2756</name>
</gene>
<keyword evidence="3" id="KW-1185">Reference proteome</keyword>
<accession>A0A9P5CZP9</accession>
<comment type="caution">
    <text evidence="2">The sequence shown here is derived from an EMBL/GenBank/DDBJ whole genome shotgun (WGS) entry which is preliminary data.</text>
</comment>
<dbReference type="EMBL" id="JAANYQ010000015">
    <property type="protein sequence ID" value="KAF4120752.1"/>
    <property type="molecule type" value="Genomic_DNA"/>
</dbReference>
<evidence type="ECO:0000313" key="3">
    <source>
        <dbReference type="Proteomes" id="UP000749293"/>
    </source>
</evidence>
<protein>
    <submittedName>
        <fullName evidence="2">Uncharacterized protein</fullName>
    </submittedName>
</protein>
<name>A0A9P5CZP9_9HYPO</name>
<feature type="signal peptide" evidence="1">
    <location>
        <begin position="1"/>
        <end position="19"/>
    </location>
</feature>
<sequence>MQPTSSIVSLGFLASAALAAANNGGTQFPDFVALAKRAVTETEYQCHANCGYTIQDASAEGYCDDAEWNKLLEACLQCAIETDIWGDYGDYVVKVAEPCGIDATPATTPATPIPTSGASANWVPQFVIVGAIAGAIVNMM</sequence>
<proteinExistence type="predicted"/>
<reference evidence="2" key="1">
    <citation type="submission" date="2020-03" db="EMBL/GenBank/DDBJ databases">
        <title>Site-based positive gene gene selection in Geosmithia morbida across the United States reveals a broad range of putative effectors and factors for local host and environmental adapation.</title>
        <authorList>
            <person name="Onufrak A."/>
            <person name="Murdoch R.W."/>
            <person name="Gazis R."/>
            <person name="Huff M."/>
            <person name="Staton M."/>
            <person name="Klingeman W."/>
            <person name="Hadziabdic D."/>
        </authorList>
    </citation>
    <scope>NUCLEOTIDE SEQUENCE</scope>
    <source>
        <strain evidence="2">1262</strain>
    </source>
</reference>
<organism evidence="2 3">
    <name type="scientific">Geosmithia morbida</name>
    <dbReference type="NCBI Taxonomy" id="1094350"/>
    <lineage>
        <taxon>Eukaryota</taxon>
        <taxon>Fungi</taxon>
        <taxon>Dikarya</taxon>
        <taxon>Ascomycota</taxon>
        <taxon>Pezizomycotina</taxon>
        <taxon>Sordariomycetes</taxon>
        <taxon>Hypocreomycetidae</taxon>
        <taxon>Hypocreales</taxon>
        <taxon>Bionectriaceae</taxon>
        <taxon>Geosmithia</taxon>
    </lineage>
</organism>
<dbReference type="RefSeq" id="XP_035319404.1">
    <property type="nucleotide sequence ID" value="XM_035464734.1"/>
</dbReference>
<keyword evidence="1" id="KW-0732">Signal</keyword>
<dbReference type="GeneID" id="55968986"/>
<dbReference type="AlphaFoldDB" id="A0A9P5CZP9"/>
<dbReference type="Proteomes" id="UP000749293">
    <property type="component" value="Unassembled WGS sequence"/>
</dbReference>
<evidence type="ECO:0000313" key="2">
    <source>
        <dbReference type="EMBL" id="KAF4120752.1"/>
    </source>
</evidence>
<evidence type="ECO:0000256" key="1">
    <source>
        <dbReference type="SAM" id="SignalP"/>
    </source>
</evidence>
<feature type="chain" id="PRO_5040344324" evidence="1">
    <location>
        <begin position="20"/>
        <end position="140"/>
    </location>
</feature>
<dbReference type="OrthoDB" id="4160690at2759"/>